<gene>
    <name evidence="2" type="ORF">TVG0449738</name>
</gene>
<reference evidence="2 3" key="2">
    <citation type="journal article" date="2000" name="Proc. Natl. Acad. Sci. U.S.A.">
        <title>Archaeal adaptation to higher temperatures revealed by genomic sequence of Thermoplasma volcanium.</title>
        <authorList>
            <person name="Kawashima T."/>
            <person name="Amano N."/>
            <person name="Koike H."/>
            <person name="Makino S."/>
            <person name="Higuchi S."/>
            <person name="Kawashima-Ohya Y."/>
            <person name="Watanabe K."/>
            <person name="Yamazaki M."/>
            <person name="Kanehori K."/>
            <person name="Kawamoto T."/>
            <person name="Nunoshiba T."/>
            <person name="Yamamoto Y."/>
            <person name="Aramaki H."/>
            <person name="Makino K."/>
            <person name="Suzuki M."/>
        </authorList>
    </citation>
    <scope>NUCLEOTIDE SEQUENCE [LARGE SCALE GENOMIC DNA]</scope>
    <source>
        <strain evidence="3">ATCC 51530 / DSM 4299 / JCM 9571 / NBRC 15438 / GSS1</strain>
    </source>
</reference>
<dbReference type="eggNOG" id="arCOG05327">
    <property type="taxonomic scope" value="Archaea"/>
</dbReference>
<dbReference type="STRING" id="273116.gene:9381240"/>
<dbReference type="PaxDb" id="273116-14324674"/>
<organism evidence="2 3">
    <name type="scientific">Thermoplasma volcanium (strain ATCC 51530 / DSM 4299 / JCM 9571 / NBRC 15438 / GSS1)</name>
    <dbReference type="NCBI Taxonomy" id="273116"/>
    <lineage>
        <taxon>Archaea</taxon>
        <taxon>Methanobacteriati</taxon>
        <taxon>Thermoplasmatota</taxon>
        <taxon>Thermoplasmata</taxon>
        <taxon>Thermoplasmatales</taxon>
        <taxon>Thermoplasmataceae</taxon>
        <taxon>Thermoplasma</taxon>
    </lineage>
</organism>
<keyword evidence="3" id="KW-1185">Reference proteome</keyword>
<dbReference type="OrthoDB" id="56638at2157"/>
<name>Q97BJ6_THEVO</name>
<evidence type="ECO:0000256" key="1">
    <source>
        <dbReference type="SAM" id="Phobius"/>
    </source>
</evidence>
<dbReference type="KEGG" id="tvo:TVG0449738"/>
<reference evidence="2 3" key="1">
    <citation type="journal article" date="1999" name="Proc. Jpn. Acad.">
        <title>Determination of the complete genomic DNA sequence of Thermoplasma volvanium GSS1.</title>
        <authorList>
            <person name="Kawashima T."/>
            <person name="Yamamoto Y."/>
            <person name="Aramaki H."/>
            <person name="Nunoshiba T."/>
            <person name="Kawamoto T."/>
            <person name="Watanabe K."/>
            <person name="Yamazaki M."/>
            <person name="Kanehori K."/>
            <person name="Amano N."/>
            <person name="Ohya Y."/>
            <person name="Makino K."/>
            <person name="Suzuki M."/>
        </authorList>
    </citation>
    <scope>NUCLEOTIDE SEQUENCE [LARGE SCALE GENOMIC DNA]</scope>
    <source>
        <strain evidence="3">ATCC 51530 / DSM 4299 / JCM 9571 / NBRC 15438 / GSS1</strain>
    </source>
</reference>
<proteinExistence type="predicted"/>
<accession>Q97BJ6</accession>
<sequence length="181" mass="19765">MKALAILSVFIALIFVALPAVSSASTPTLPPPPSSLPSITYYYDSTHYTITSTEWGSFFGEIIDNKSYVSYDWINVSTQDLIVFDLSYTGLNPFGLELVVALSSIGFPSVSNMTKAFLSIENKPSQIPGYSNIQALDAGAYPGFSFSKPVTNYTGEYIGIGIIVALFASIFVLYYVFNRKK</sequence>
<dbReference type="Proteomes" id="UP000001017">
    <property type="component" value="Chromosome"/>
</dbReference>
<dbReference type="GeneID" id="1440976"/>
<evidence type="ECO:0000313" key="3">
    <source>
        <dbReference type="Proteomes" id="UP000001017"/>
    </source>
</evidence>
<dbReference type="EMBL" id="BA000011">
    <property type="protein sequence ID" value="BAB59601.1"/>
    <property type="molecule type" value="Genomic_DNA"/>
</dbReference>
<dbReference type="RefSeq" id="WP_010916718.1">
    <property type="nucleotide sequence ID" value="NC_002689.2"/>
</dbReference>
<dbReference type="HOGENOM" id="CLU_1478855_0_0_2"/>
<protein>
    <submittedName>
        <fullName evidence="2">TVG0449738 protein</fullName>
    </submittedName>
</protein>
<keyword evidence="1" id="KW-0812">Transmembrane</keyword>
<dbReference type="AlphaFoldDB" id="Q97BJ6"/>
<keyword evidence="1" id="KW-0472">Membrane</keyword>
<keyword evidence="1" id="KW-1133">Transmembrane helix</keyword>
<feature type="transmembrane region" description="Helical" evidence="1">
    <location>
        <begin position="157"/>
        <end position="177"/>
    </location>
</feature>
<evidence type="ECO:0000313" key="2">
    <source>
        <dbReference type="EMBL" id="BAB59601.1"/>
    </source>
</evidence>